<dbReference type="Proteomes" id="UP000070054">
    <property type="component" value="Unassembled WGS sequence"/>
</dbReference>
<feature type="region of interest" description="Disordered" evidence="1">
    <location>
        <begin position="1"/>
        <end position="21"/>
    </location>
</feature>
<dbReference type="InterPro" id="IPR056009">
    <property type="entry name" value="DUF7587"/>
</dbReference>
<gene>
    <name evidence="3" type="ORF">CNYM01_13112</name>
</gene>
<reference evidence="3 4" key="1">
    <citation type="submission" date="2014-02" db="EMBL/GenBank/DDBJ databases">
        <title>The genome sequence of Colletotrichum nymphaeae SA-01.</title>
        <authorList>
            <person name="Baroncelli R."/>
            <person name="Thon M.R."/>
        </authorList>
    </citation>
    <scope>NUCLEOTIDE SEQUENCE [LARGE SCALE GENOMIC DNA]</scope>
    <source>
        <strain evidence="3 4">SA-01</strain>
    </source>
</reference>
<evidence type="ECO:0000256" key="1">
    <source>
        <dbReference type="SAM" id="MobiDB-lite"/>
    </source>
</evidence>
<dbReference type="AlphaFoldDB" id="A0A135UQK9"/>
<accession>A0A135UQK9</accession>
<evidence type="ECO:0000313" key="3">
    <source>
        <dbReference type="EMBL" id="KXH62685.1"/>
    </source>
</evidence>
<organism evidence="3 4">
    <name type="scientific">Colletotrichum nymphaeae SA-01</name>
    <dbReference type="NCBI Taxonomy" id="1460502"/>
    <lineage>
        <taxon>Eukaryota</taxon>
        <taxon>Fungi</taxon>
        <taxon>Dikarya</taxon>
        <taxon>Ascomycota</taxon>
        <taxon>Pezizomycotina</taxon>
        <taxon>Sordariomycetes</taxon>
        <taxon>Hypocreomycetidae</taxon>
        <taxon>Glomerellales</taxon>
        <taxon>Glomerellaceae</taxon>
        <taxon>Colletotrichum</taxon>
        <taxon>Colletotrichum acutatum species complex</taxon>
    </lineage>
</organism>
<protein>
    <recommendedName>
        <fullName evidence="2">DUF7587 domain-containing protein</fullName>
    </recommendedName>
</protein>
<feature type="domain" description="DUF7587" evidence="2">
    <location>
        <begin position="29"/>
        <end position="143"/>
    </location>
</feature>
<dbReference type="Pfam" id="PF24494">
    <property type="entry name" value="DUF7587"/>
    <property type="match status" value="1"/>
</dbReference>
<evidence type="ECO:0000259" key="2">
    <source>
        <dbReference type="Pfam" id="PF24494"/>
    </source>
</evidence>
<sequence>MSTRDTPSFSTPFNPDPSNSHLNESLEGIPRYLFRVSDPSALGITTETEVCSEAARISPEHLRDLYQLPSQQAAQPLNTHLWGNCSDSGLDRCNLVSWTSSLLVALQLGFFCHGRSWNPQELSEIKVLMIDTRQFDSRVFARDLQAIAAFKDVSEAGTKLRLLYEWRSSGRFYPAEYLSQGKLIISPEKSCQVSMQELVNRGIRNVCSGLGNDAHWDKWAIRIRDLRTELKSQSPPIRSTEVQAAINVAKAFGHFEIPGVIMLLSLTPCDLSSGGAAIVDMLLRAYSGPFSEQAVIRHVCFPWFIPGADSERLPELERWRVLSDRIGRHLTLNIDQLRRESEGGDSGHGQADDLASGFAGLAIQSDDVS</sequence>
<dbReference type="EMBL" id="JEMN01000274">
    <property type="protein sequence ID" value="KXH62685.1"/>
    <property type="molecule type" value="Genomic_DNA"/>
</dbReference>
<evidence type="ECO:0000313" key="4">
    <source>
        <dbReference type="Proteomes" id="UP000070054"/>
    </source>
</evidence>
<name>A0A135UQK9_9PEZI</name>
<keyword evidence="4" id="KW-1185">Reference proteome</keyword>
<comment type="caution">
    <text evidence="3">The sequence shown here is derived from an EMBL/GenBank/DDBJ whole genome shotgun (WGS) entry which is preliminary data.</text>
</comment>
<dbReference type="OrthoDB" id="4152607at2759"/>
<proteinExistence type="predicted"/>